<proteinExistence type="predicted"/>
<dbReference type="Gene3D" id="1.25.10.10">
    <property type="entry name" value="Leucine-rich Repeat Variant"/>
    <property type="match status" value="1"/>
</dbReference>
<dbReference type="InterPro" id="IPR016024">
    <property type="entry name" value="ARM-type_fold"/>
</dbReference>
<dbReference type="InterPro" id="IPR011989">
    <property type="entry name" value="ARM-like"/>
</dbReference>
<dbReference type="Proteomes" id="UP000298112">
    <property type="component" value="Unassembled WGS sequence"/>
</dbReference>
<evidence type="ECO:0000313" key="2">
    <source>
        <dbReference type="Proteomes" id="UP000298112"/>
    </source>
</evidence>
<dbReference type="SUPFAM" id="SSF48371">
    <property type="entry name" value="ARM repeat"/>
    <property type="match status" value="1"/>
</dbReference>
<keyword evidence="2" id="KW-1185">Reference proteome</keyword>
<accession>A0ABY2NNM0</accession>
<reference evidence="2" key="1">
    <citation type="journal article" date="2019" name="PLoS Negl. Trop. Dis.">
        <title>Revisiting the worldwide diversity of Leptospira species in the environment.</title>
        <authorList>
            <person name="Vincent A.T."/>
            <person name="Schiettekatte O."/>
            <person name="Bourhy P."/>
            <person name="Veyrier F.J."/>
            <person name="Picardeau M."/>
        </authorList>
    </citation>
    <scope>NUCLEOTIDE SEQUENCE [LARGE SCALE GENOMIC DNA]</scope>
    <source>
        <strain evidence="2">201601955</strain>
    </source>
</reference>
<evidence type="ECO:0000313" key="1">
    <source>
        <dbReference type="EMBL" id="TGM53805.1"/>
    </source>
</evidence>
<organism evidence="1 2">
    <name type="scientific">Leptospira vanthielii</name>
    <dbReference type="NCBI Taxonomy" id="293085"/>
    <lineage>
        <taxon>Bacteria</taxon>
        <taxon>Pseudomonadati</taxon>
        <taxon>Spirochaetota</taxon>
        <taxon>Spirochaetia</taxon>
        <taxon>Leptospirales</taxon>
        <taxon>Leptospiraceae</taxon>
        <taxon>Leptospira</taxon>
    </lineage>
</organism>
<sequence>MRFITIPKYICISFVFFVPAVLFAEMNERFFEIQRTRLSSSNISEIRDAIDQLTFVKSSQGIRDIISAMEGSSHFPTSPGNAPAVKFYAAQALAKKGDKLAVPYLIKTYQKESANIPEYNPPKSRTWKDGVADSTSVSSPYFYEEGEIPITLTCGEILRTLGSLPLTSESESTIKSALMSPNFYIRSSAADALYFSGKGQVLSNLSEALSKETVPYAKISILSAVVGLERLPNQNYKAVLESLTDKDPQVRAKASDALSRLNFRISAPYLEKVIQSENDPKVLKQMKSDYQSIISFHTP</sequence>
<protein>
    <submittedName>
        <fullName evidence="1">HEAT repeat domain-containing protein</fullName>
    </submittedName>
</protein>
<comment type="caution">
    <text evidence="1">The sequence shown here is derived from an EMBL/GenBank/DDBJ whole genome shotgun (WGS) entry which is preliminary data.</text>
</comment>
<gene>
    <name evidence="1" type="ORF">EHQ95_10370</name>
</gene>
<name>A0ABY2NNM0_9LEPT</name>
<dbReference type="EMBL" id="RQHF01000026">
    <property type="protein sequence ID" value="TGM53805.1"/>
    <property type="molecule type" value="Genomic_DNA"/>
</dbReference>